<dbReference type="Pfam" id="PF01070">
    <property type="entry name" value="FMN_dh"/>
    <property type="match status" value="1"/>
</dbReference>
<dbReference type="GO" id="GO:0004452">
    <property type="term" value="F:isopentenyl-diphosphate delta-isomerase activity"/>
    <property type="evidence" value="ECO:0007669"/>
    <property type="project" value="UniProtKB-UniRule"/>
</dbReference>
<feature type="binding site" evidence="11">
    <location>
        <begin position="7"/>
        <end position="8"/>
    </location>
    <ligand>
        <name>substrate</name>
    </ligand>
</feature>
<comment type="cofactor">
    <cofactor evidence="1 11">
        <name>FMN</name>
        <dbReference type="ChEBI" id="CHEBI:58210"/>
    </cofactor>
</comment>
<dbReference type="AlphaFoldDB" id="A0A109RH93"/>
<evidence type="ECO:0000256" key="7">
    <source>
        <dbReference type="ARBA" id="ARBA00022857"/>
    </source>
</evidence>
<dbReference type="EMBL" id="CP014163">
    <property type="protein sequence ID" value="AMB99819.1"/>
    <property type="molecule type" value="Genomic_DNA"/>
</dbReference>
<dbReference type="Gene3D" id="3.20.20.70">
    <property type="entry name" value="Aldolase class I"/>
    <property type="match status" value="1"/>
</dbReference>
<evidence type="ECO:0000313" key="14">
    <source>
        <dbReference type="Proteomes" id="UP000062260"/>
    </source>
</evidence>
<keyword evidence="4 11" id="KW-0288">FMN</keyword>
<dbReference type="GO" id="GO:0000287">
    <property type="term" value="F:magnesium ion binding"/>
    <property type="evidence" value="ECO:0007669"/>
    <property type="project" value="UniProtKB-UniRule"/>
</dbReference>
<feature type="binding site" evidence="11">
    <location>
        <position position="122"/>
    </location>
    <ligand>
        <name>FMN</name>
        <dbReference type="ChEBI" id="CHEBI:58210"/>
    </ligand>
</feature>
<dbReference type="InterPro" id="IPR013785">
    <property type="entry name" value="Aldolase_TIM"/>
</dbReference>
<feature type="binding site" evidence="11">
    <location>
        <position position="214"/>
    </location>
    <ligand>
        <name>FMN</name>
        <dbReference type="ChEBI" id="CHEBI:58210"/>
    </ligand>
</feature>
<comment type="cofactor">
    <cofactor evidence="11">
        <name>NADPH</name>
        <dbReference type="ChEBI" id="CHEBI:57783"/>
    </cofactor>
</comment>
<evidence type="ECO:0000256" key="6">
    <source>
        <dbReference type="ARBA" id="ARBA00022842"/>
    </source>
</evidence>
<gene>
    <name evidence="11" type="primary">fni</name>
    <name evidence="13" type="ORF">AWM75_07505</name>
</gene>
<keyword evidence="14" id="KW-1185">Reference proteome</keyword>
<evidence type="ECO:0000256" key="10">
    <source>
        <dbReference type="ARBA" id="ARBA00025810"/>
    </source>
</evidence>
<dbReference type="PANTHER" id="PTHR43665">
    <property type="entry name" value="ISOPENTENYL-DIPHOSPHATE DELTA-ISOMERASE"/>
    <property type="match status" value="1"/>
</dbReference>
<feature type="binding site" evidence="11">
    <location>
        <begin position="263"/>
        <end position="265"/>
    </location>
    <ligand>
        <name>FMN</name>
        <dbReference type="ChEBI" id="CHEBI:58210"/>
    </ligand>
</feature>
<evidence type="ECO:0000256" key="5">
    <source>
        <dbReference type="ARBA" id="ARBA00022723"/>
    </source>
</evidence>
<proteinExistence type="inferred from homology"/>
<organism evidence="13 14">
    <name type="scientific">Aerococcus urinaehominis</name>
    <dbReference type="NCBI Taxonomy" id="128944"/>
    <lineage>
        <taxon>Bacteria</taxon>
        <taxon>Bacillati</taxon>
        <taxon>Bacillota</taxon>
        <taxon>Bacilli</taxon>
        <taxon>Lactobacillales</taxon>
        <taxon>Aerococcaceae</taxon>
        <taxon>Aerococcus</taxon>
    </lineage>
</organism>
<evidence type="ECO:0000259" key="12">
    <source>
        <dbReference type="Pfam" id="PF01070"/>
    </source>
</evidence>
<comment type="catalytic activity">
    <reaction evidence="11">
        <text>isopentenyl diphosphate = dimethylallyl diphosphate</text>
        <dbReference type="Rhea" id="RHEA:23284"/>
        <dbReference type="ChEBI" id="CHEBI:57623"/>
        <dbReference type="ChEBI" id="CHEBI:128769"/>
        <dbReference type="EC" id="5.3.3.2"/>
    </reaction>
</comment>
<evidence type="ECO:0000256" key="8">
    <source>
        <dbReference type="ARBA" id="ARBA00023229"/>
    </source>
</evidence>
<keyword evidence="7 11" id="KW-0521">NADP</keyword>
<comment type="caution">
    <text evidence="11">Lacks conserved residue(s) required for the propagation of feature annotation.</text>
</comment>
<comment type="function">
    <text evidence="11">Involved in the biosynthesis of isoprenoids. Catalyzes the 1,3-allylic rearrangement of the homoallylic substrate isopentenyl (IPP) to its allylic isomer, dimethylallyl diphosphate (DMAPP).</text>
</comment>
<keyword evidence="9 11" id="KW-0413">Isomerase</keyword>
<dbReference type="Proteomes" id="UP000062260">
    <property type="component" value="Chromosome"/>
</dbReference>
<reference evidence="14" key="2">
    <citation type="submission" date="2016-01" db="EMBL/GenBank/DDBJ databases">
        <title>Six Aerococcus type strain genome sequencing and assembly using PacBio and Illumina Hiseq.</title>
        <authorList>
            <person name="Carkaci D."/>
            <person name="Dargis R."/>
            <person name="Nielsen X.C."/>
            <person name="Skovgaard O."/>
            <person name="Fuursted K."/>
            <person name="Christensen J.J."/>
        </authorList>
    </citation>
    <scope>NUCLEOTIDE SEQUENCE [LARGE SCALE GENOMIC DNA]</scope>
    <source>
        <strain evidence="14">CCUG42038B</strain>
    </source>
</reference>
<name>A0A109RH93_9LACT</name>
<keyword evidence="3 11" id="KW-0285">Flavoprotein</keyword>
<comment type="subunit">
    <text evidence="10 11">Homooctamer. Dimer of tetramers.</text>
</comment>
<dbReference type="CDD" id="cd02811">
    <property type="entry name" value="IDI-2_FMN"/>
    <property type="match status" value="1"/>
</dbReference>
<keyword evidence="2 11" id="KW-0963">Cytoplasm</keyword>
<keyword evidence="6 11" id="KW-0460">Magnesium</keyword>
<evidence type="ECO:0000313" key="13">
    <source>
        <dbReference type="EMBL" id="AMB99819.1"/>
    </source>
</evidence>
<dbReference type="PANTHER" id="PTHR43665:SF1">
    <property type="entry name" value="ISOPENTENYL-DIPHOSPHATE DELTA-ISOMERASE"/>
    <property type="match status" value="1"/>
</dbReference>
<feature type="binding site" evidence="11">
    <location>
        <begin position="63"/>
        <end position="65"/>
    </location>
    <ligand>
        <name>FMN</name>
        <dbReference type="ChEBI" id="CHEBI:58210"/>
    </ligand>
</feature>
<feature type="binding site" evidence="11">
    <location>
        <position position="209"/>
    </location>
    <ligand>
        <name>FMN</name>
        <dbReference type="ChEBI" id="CHEBI:58210"/>
    </ligand>
</feature>
<feature type="binding site" evidence="11">
    <location>
        <begin position="284"/>
        <end position="285"/>
    </location>
    <ligand>
        <name>FMN</name>
        <dbReference type="ChEBI" id="CHEBI:58210"/>
    </ligand>
</feature>
<evidence type="ECO:0000256" key="9">
    <source>
        <dbReference type="ARBA" id="ARBA00023235"/>
    </source>
</evidence>
<dbReference type="KEGG" id="auh:AWM75_07505"/>
<feature type="binding site" evidence="11">
    <location>
        <position position="184"/>
    </location>
    <ligand>
        <name>FMN</name>
        <dbReference type="ChEBI" id="CHEBI:58210"/>
    </ligand>
</feature>
<dbReference type="OrthoDB" id="9795032at2"/>
<dbReference type="PIRSF" id="PIRSF003314">
    <property type="entry name" value="IPP_isomerase"/>
    <property type="match status" value="1"/>
</dbReference>
<dbReference type="RefSeq" id="WP_067980336.1">
    <property type="nucleotide sequence ID" value="NZ_CP014163.1"/>
</dbReference>
<comment type="similarity">
    <text evidence="11">Belongs to the IPP isomerase type 2 family.</text>
</comment>
<dbReference type="GO" id="GO:0016491">
    <property type="term" value="F:oxidoreductase activity"/>
    <property type="evidence" value="ECO:0007669"/>
    <property type="project" value="InterPro"/>
</dbReference>
<accession>A0A109RH93</accession>
<protein>
    <recommendedName>
        <fullName evidence="11">Isopentenyl-diphosphate delta-isomerase</fullName>
        <shortName evidence="11">IPP isomerase</shortName>
        <ecNumber evidence="11">5.3.3.2</ecNumber>
    </recommendedName>
    <alternativeName>
        <fullName evidence="11">Isopentenyl diphosphate:dimethylallyl diphosphate isomerase</fullName>
    </alternativeName>
    <alternativeName>
        <fullName evidence="11">Isopentenyl pyrophosphate isomerase</fullName>
    </alternativeName>
    <alternativeName>
        <fullName evidence="11">Type 2 isopentenyl diphosphate isomerase</fullName>
        <shortName evidence="11">IDI-2</shortName>
    </alternativeName>
</protein>
<dbReference type="GO" id="GO:0008299">
    <property type="term" value="P:isoprenoid biosynthetic process"/>
    <property type="evidence" value="ECO:0007669"/>
    <property type="project" value="UniProtKB-UniRule"/>
</dbReference>
<comment type="subcellular location">
    <subcellularLocation>
        <location evidence="11">Cytoplasm</location>
    </subcellularLocation>
</comment>
<dbReference type="InterPro" id="IPR011179">
    <property type="entry name" value="IPdP_isomerase"/>
</dbReference>
<dbReference type="STRING" id="128944.AWM75_07505"/>
<evidence type="ECO:0000256" key="4">
    <source>
        <dbReference type="ARBA" id="ARBA00022643"/>
    </source>
</evidence>
<keyword evidence="8 11" id="KW-0414">Isoprene biosynthesis</keyword>
<comment type="cofactor">
    <cofactor evidence="11">
        <name>Mg(2+)</name>
        <dbReference type="ChEBI" id="CHEBI:18420"/>
    </cofactor>
</comment>
<dbReference type="SUPFAM" id="SSF51395">
    <property type="entry name" value="FMN-linked oxidoreductases"/>
    <property type="match status" value="1"/>
</dbReference>
<dbReference type="EC" id="5.3.3.2" evidence="11"/>
<feature type="binding site" evidence="11">
    <location>
        <position position="93"/>
    </location>
    <ligand>
        <name>FMN</name>
        <dbReference type="ChEBI" id="CHEBI:58210"/>
    </ligand>
</feature>
<feature type="binding site" evidence="11">
    <location>
        <position position="153"/>
    </location>
    <ligand>
        <name>Mg(2+)</name>
        <dbReference type="ChEBI" id="CHEBI:18420"/>
    </ligand>
</feature>
<dbReference type="NCBIfam" id="TIGR02151">
    <property type="entry name" value="IPP_isom_2"/>
    <property type="match status" value="1"/>
</dbReference>
<evidence type="ECO:0000256" key="3">
    <source>
        <dbReference type="ARBA" id="ARBA00022630"/>
    </source>
</evidence>
<reference evidence="13 14" key="1">
    <citation type="journal article" date="2016" name="Genome Announc.">
        <title>Complete Genome Sequences of Aerococcus christensenii CCUG 28831T, Aerococcus sanguinicola CCUG 43001T, Aerococcus urinae CCUG 36881T, Aerococcus urinaeequi CCUG 28094T, Aerococcus urinaehominis CCUG 42038 BT, and Aerococcus viridans CCUG 4311T.</title>
        <authorList>
            <person name="Carkaci D."/>
            <person name="Dargis R."/>
            <person name="Nielsen X.C."/>
            <person name="Skovgaard O."/>
            <person name="Fuursted K."/>
            <person name="Christensen J.J."/>
        </authorList>
    </citation>
    <scope>NUCLEOTIDE SEQUENCE [LARGE SCALE GENOMIC DNA]</scope>
    <source>
        <strain evidence="13 14">CCUG42038B</strain>
    </source>
</reference>
<evidence type="ECO:0000256" key="1">
    <source>
        <dbReference type="ARBA" id="ARBA00001917"/>
    </source>
</evidence>
<dbReference type="HAMAP" id="MF_00354">
    <property type="entry name" value="Idi_2"/>
    <property type="match status" value="1"/>
</dbReference>
<evidence type="ECO:0000256" key="11">
    <source>
        <dbReference type="HAMAP-Rule" id="MF_00354"/>
    </source>
</evidence>
<dbReference type="GO" id="GO:0010181">
    <property type="term" value="F:FMN binding"/>
    <property type="evidence" value="ECO:0007669"/>
    <property type="project" value="UniProtKB-UniRule"/>
</dbReference>
<evidence type="ECO:0000256" key="2">
    <source>
        <dbReference type="ARBA" id="ARBA00022490"/>
    </source>
</evidence>
<keyword evidence="5 11" id="KW-0479">Metal-binding</keyword>
<dbReference type="GO" id="GO:0070402">
    <property type="term" value="F:NADPH binding"/>
    <property type="evidence" value="ECO:0007669"/>
    <property type="project" value="UniProtKB-UniRule"/>
</dbReference>
<dbReference type="InterPro" id="IPR000262">
    <property type="entry name" value="FMN-dep_DH"/>
</dbReference>
<feature type="domain" description="FMN-dependent dehydrogenase" evidence="12">
    <location>
        <begin position="166"/>
        <end position="329"/>
    </location>
</feature>
<sequence length="358" mass="39043">MSIQSQRKDDHVRHADSQYQTNPTDFAALDFVHQSIPRLNVADIDISTRLLGHELASPFYINAMTGGSEWTKQINRMFAELAHETGLAMAAGSLSIAIKDPSTADSFKVIRQANPDGFVLANLGANHNLENAKRAVDILEANALQIHLNTPQEVVMPEGDRDFRPYYDHIQEIVAGLDVPVLVKEVGFGMARETMETLADLGVQAIDVSGRGGTNFALIENARRSETFDMSYLANWGQSTLVSLLEAQDLMATGQVDIVSSGGIKNPLDMVKALALGAKATAMSGFFLHQVLNQPLADCIQTVRDYQDQLRLIMALVNAPDIASLSQTDLVVTGYPAQWAQARGIDINRLANRSQAGR</sequence>
<feature type="binding site" evidence="11">
    <location>
        <position position="152"/>
    </location>
    <ligand>
        <name>substrate</name>
    </ligand>
</feature>
<dbReference type="GO" id="GO:0005737">
    <property type="term" value="C:cytoplasm"/>
    <property type="evidence" value="ECO:0007669"/>
    <property type="project" value="UniProtKB-SubCell"/>
</dbReference>